<proteinExistence type="predicted"/>
<protein>
    <submittedName>
        <fullName evidence="1">HAD family hydrolase</fullName>
    </submittedName>
</protein>
<dbReference type="SFLD" id="SFLDG01135">
    <property type="entry name" value="C1.5.6:_HAD__Beta-PGM__Phospha"/>
    <property type="match status" value="1"/>
</dbReference>
<dbReference type="InterPro" id="IPR023214">
    <property type="entry name" value="HAD_sf"/>
</dbReference>
<dbReference type="InterPro" id="IPR051806">
    <property type="entry name" value="HAD-like_SPP"/>
</dbReference>
<dbReference type="InterPro" id="IPR036412">
    <property type="entry name" value="HAD-like_sf"/>
</dbReference>
<evidence type="ECO:0000313" key="2">
    <source>
        <dbReference type="Proteomes" id="UP001501490"/>
    </source>
</evidence>
<dbReference type="PANTHER" id="PTHR43481:SF4">
    <property type="entry name" value="GLYCEROL-1-PHOSPHATE PHOSPHOHYDROLASE 1-RELATED"/>
    <property type="match status" value="1"/>
</dbReference>
<dbReference type="NCBIfam" id="TIGR01509">
    <property type="entry name" value="HAD-SF-IA-v3"/>
    <property type="match status" value="1"/>
</dbReference>
<dbReference type="Gene3D" id="1.10.150.240">
    <property type="entry name" value="Putative phosphatase, domain 2"/>
    <property type="match status" value="1"/>
</dbReference>
<comment type="caution">
    <text evidence="1">The sequence shown here is derived from an EMBL/GenBank/DDBJ whole genome shotgun (WGS) entry which is preliminary data.</text>
</comment>
<dbReference type="EMBL" id="BAABAB010000017">
    <property type="protein sequence ID" value="GAA3622927.1"/>
    <property type="molecule type" value="Genomic_DNA"/>
</dbReference>
<dbReference type="Pfam" id="PF00702">
    <property type="entry name" value="Hydrolase"/>
    <property type="match status" value="1"/>
</dbReference>
<keyword evidence="1" id="KW-0378">Hydrolase</keyword>
<dbReference type="InterPro" id="IPR006439">
    <property type="entry name" value="HAD-SF_hydro_IA"/>
</dbReference>
<dbReference type="SUPFAM" id="SSF56784">
    <property type="entry name" value="HAD-like"/>
    <property type="match status" value="1"/>
</dbReference>
<gene>
    <name evidence="1" type="ORF">GCM10022236_26640</name>
</gene>
<accession>A0ABP6ZYY3</accession>
<sequence>MTDLGPLADRTFAAVIFDMDGTLIDSTPAVMRSWRTWAVEHGITPEDLLFHHGVPAAGVVAAVLPDHQYDSALARINELELADLEEIALMPGAREALDAVVAAPHAIATSCTRPLAAARLRLSGIVAPDVLVTADDVERGKPNPDPFLAAARGLGIDPADCLVIEDAPAGVQAARSAGCAALAVATTVDADDLAAADLVISDLSAVRLVPTDGRIRIESAS</sequence>
<evidence type="ECO:0000313" key="1">
    <source>
        <dbReference type="EMBL" id="GAA3622927.1"/>
    </source>
</evidence>
<dbReference type="InterPro" id="IPR023198">
    <property type="entry name" value="PGP-like_dom2"/>
</dbReference>
<keyword evidence="2" id="KW-1185">Reference proteome</keyword>
<reference evidence="2" key="1">
    <citation type="journal article" date="2019" name="Int. J. Syst. Evol. Microbiol.">
        <title>The Global Catalogue of Microorganisms (GCM) 10K type strain sequencing project: providing services to taxonomists for standard genome sequencing and annotation.</title>
        <authorList>
            <consortium name="The Broad Institute Genomics Platform"/>
            <consortium name="The Broad Institute Genome Sequencing Center for Infectious Disease"/>
            <person name="Wu L."/>
            <person name="Ma J."/>
        </authorList>
    </citation>
    <scope>NUCLEOTIDE SEQUENCE [LARGE SCALE GENOMIC DNA]</scope>
    <source>
        <strain evidence="2">JCM 16929</strain>
    </source>
</reference>
<name>A0ABP6ZYY3_9ACTN</name>
<dbReference type="Proteomes" id="UP001501490">
    <property type="component" value="Unassembled WGS sequence"/>
</dbReference>
<dbReference type="NCBIfam" id="TIGR01549">
    <property type="entry name" value="HAD-SF-IA-v1"/>
    <property type="match status" value="1"/>
</dbReference>
<dbReference type="Gene3D" id="3.40.50.1000">
    <property type="entry name" value="HAD superfamily/HAD-like"/>
    <property type="match status" value="1"/>
</dbReference>
<organism evidence="1 2">
    <name type="scientific">Microlunatus ginsengisoli</name>
    <dbReference type="NCBI Taxonomy" id="363863"/>
    <lineage>
        <taxon>Bacteria</taxon>
        <taxon>Bacillati</taxon>
        <taxon>Actinomycetota</taxon>
        <taxon>Actinomycetes</taxon>
        <taxon>Propionibacteriales</taxon>
        <taxon>Propionibacteriaceae</taxon>
        <taxon>Microlunatus</taxon>
    </lineage>
</organism>
<dbReference type="SFLD" id="SFLDG01129">
    <property type="entry name" value="C1.5:_HAD__Beta-PGM__Phosphata"/>
    <property type="match status" value="1"/>
</dbReference>
<dbReference type="PANTHER" id="PTHR43481">
    <property type="entry name" value="FRUCTOSE-1-PHOSPHATE PHOSPHATASE"/>
    <property type="match status" value="1"/>
</dbReference>
<dbReference type="GO" id="GO:0016787">
    <property type="term" value="F:hydrolase activity"/>
    <property type="evidence" value="ECO:0007669"/>
    <property type="project" value="UniProtKB-KW"/>
</dbReference>
<dbReference type="RefSeq" id="WP_344805246.1">
    <property type="nucleotide sequence ID" value="NZ_BAABAB010000017.1"/>
</dbReference>
<dbReference type="SFLD" id="SFLDS00003">
    <property type="entry name" value="Haloacid_Dehalogenase"/>
    <property type="match status" value="1"/>
</dbReference>